<dbReference type="GO" id="GO:0005634">
    <property type="term" value="C:nucleus"/>
    <property type="evidence" value="ECO:0007669"/>
    <property type="project" value="UniProtKB-SubCell"/>
</dbReference>
<dbReference type="HOGENOM" id="CLU_001103_9_7_1"/>
<comment type="catalytic activity">
    <reaction evidence="6 7">
        <text>Couples ATP hydrolysis with the unwinding of duplex DNA by translocating in the 3'-5' direction.</text>
        <dbReference type="EC" id="5.6.2.4"/>
    </reaction>
</comment>
<dbReference type="PROSITE" id="PS51192">
    <property type="entry name" value="HELICASE_ATP_BIND_1"/>
    <property type="match status" value="1"/>
</dbReference>
<protein>
    <recommendedName>
        <fullName evidence="7">ATP-dependent DNA helicase</fullName>
        <ecNumber evidence="7">5.6.2.4</ecNumber>
    </recommendedName>
</protein>
<dbReference type="InterPro" id="IPR027417">
    <property type="entry name" value="P-loop_NTPase"/>
</dbReference>
<evidence type="ECO:0000259" key="9">
    <source>
        <dbReference type="PROSITE" id="PS51194"/>
    </source>
</evidence>
<comment type="caution">
    <text evidence="10">The sequence shown here is derived from an EMBL/GenBank/DDBJ whole genome shotgun (WGS) entry which is preliminary data.</text>
</comment>
<evidence type="ECO:0000256" key="5">
    <source>
        <dbReference type="ARBA" id="ARBA00022840"/>
    </source>
</evidence>
<reference evidence="10 11" key="1">
    <citation type="journal article" date="2011" name="PLoS Pathog.">
        <title>Endophytic Life Strategies Decoded by Genome and Transcriptome Analyses of the Mutualistic Root Symbiont Piriformospora indica.</title>
        <authorList>
            <person name="Zuccaro A."/>
            <person name="Lahrmann U."/>
            <person name="Guldener U."/>
            <person name="Langen G."/>
            <person name="Pfiffi S."/>
            <person name="Biedenkopf D."/>
            <person name="Wong P."/>
            <person name="Samans B."/>
            <person name="Grimm C."/>
            <person name="Basiewicz M."/>
            <person name="Murat C."/>
            <person name="Martin F."/>
            <person name="Kogel K.H."/>
        </authorList>
    </citation>
    <scope>NUCLEOTIDE SEQUENCE [LARGE SCALE GENOMIC DNA]</scope>
    <source>
        <strain evidence="10 11">DSM 11827</strain>
    </source>
</reference>
<evidence type="ECO:0000256" key="7">
    <source>
        <dbReference type="RuleBase" id="RU364117"/>
    </source>
</evidence>
<keyword evidence="7" id="KW-0539">Nucleus</keyword>
<dbReference type="Proteomes" id="UP000007148">
    <property type="component" value="Unassembled WGS sequence"/>
</dbReference>
<proteinExistence type="inferred from homology"/>
<dbReference type="EMBL" id="CAFZ01000065">
    <property type="protein sequence ID" value="CCA69838.1"/>
    <property type="molecule type" value="Genomic_DNA"/>
</dbReference>
<dbReference type="STRING" id="1109443.G4TEU8"/>
<dbReference type="Gene3D" id="3.40.50.300">
    <property type="entry name" value="P-loop containing nucleotide triphosphate hydrolases"/>
    <property type="match status" value="2"/>
</dbReference>
<dbReference type="NCBIfam" id="TIGR00614">
    <property type="entry name" value="recQ_fam"/>
    <property type="match status" value="1"/>
</dbReference>
<dbReference type="OrthoDB" id="10261556at2759"/>
<dbReference type="InterPro" id="IPR004589">
    <property type="entry name" value="DNA_helicase_ATP-dep_RecQ"/>
</dbReference>
<evidence type="ECO:0000313" key="10">
    <source>
        <dbReference type="EMBL" id="CCA69838.1"/>
    </source>
</evidence>
<keyword evidence="11" id="KW-1185">Reference proteome</keyword>
<dbReference type="Pfam" id="PF00270">
    <property type="entry name" value="DEAD"/>
    <property type="match status" value="1"/>
</dbReference>
<feature type="domain" description="Helicase C-terminal" evidence="9">
    <location>
        <begin position="184"/>
        <end position="338"/>
    </location>
</feature>
<evidence type="ECO:0000256" key="4">
    <source>
        <dbReference type="ARBA" id="ARBA00022806"/>
    </source>
</evidence>
<dbReference type="eggNOG" id="KOG0351">
    <property type="taxonomic scope" value="Eukaryota"/>
</dbReference>
<dbReference type="InterPro" id="IPR032284">
    <property type="entry name" value="RecQ_Zn-bd"/>
</dbReference>
<dbReference type="Pfam" id="PF16124">
    <property type="entry name" value="RecQ_Zn_bind"/>
    <property type="match status" value="1"/>
</dbReference>
<sequence length="428" mass="48568">MSLPTGAGKSLCYQLPALYIPKLTVVFSPTVALIEDQIRSLPVGLAARSHQSQRDERKLLPFTIDSPRLFYVCPEWLDNRRHADFLAILCNEGHVARFVIDEAHTALSTFRSAYSSVFRLRTQYPDIPFTLISASTTQEQLLRLTESLDMTGTCLRITNSSNRPNIHYSVIHVPRNEAHFRVRTIAQYMEEHPDESGLIFARTRNQAMRVARLLQEEGLSVDFYHSGVQEKLNQVLQYFHSGTLQAIVCTSAFAEGIDKNGVHFVFHYSIPPTLEAYYQETGRAGRDGLPIYNFSDIARVASVVAEEVTLASGDKTRELSHEQRESIQQVVNLCLDVRSCRRQHIVAPFADRKPTQFSGPQMKIYSTQAHTLSKNGNCEACDVCDMRENCVTPEEISSELHIIEEQLQRDYSVPKHELVRRVAKALRE</sequence>
<gene>
    <name evidence="10" type="ORF">PIIN_03778</name>
</gene>
<comment type="catalytic activity">
    <reaction evidence="7">
        <text>ATP + H2O = ADP + phosphate + H(+)</text>
        <dbReference type="Rhea" id="RHEA:13065"/>
        <dbReference type="ChEBI" id="CHEBI:15377"/>
        <dbReference type="ChEBI" id="CHEBI:15378"/>
        <dbReference type="ChEBI" id="CHEBI:30616"/>
        <dbReference type="ChEBI" id="CHEBI:43474"/>
        <dbReference type="ChEBI" id="CHEBI:456216"/>
    </reaction>
</comment>
<dbReference type="GO" id="GO:0005694">
    <property type="term" value="C:chromosome"/>
    <property type="evidence" value="ECO:0007669"/>
    <property type="project" value="TreeGrafter"/>
</dbReference>
<keyword evidence="4 7" id="KW-0347">Helicase</keyword>
<dbReference type="EC" id="5.6.2.4" evidence="7"/>
<dbReference type="InterPro" id="IPR011545">
    <property type="entry name" value="DEAD/DEAH_box_helicase_dom"/>
</dbReference>
<evidence type="ECO:0000256" key="6">
    <source>
        <dbReference type="ARBA" id="ARBA00034617"/>
    </source>
</evidence>
<evidence type="ECO:0000313" key="11">
    <source>
        <dbReference type="Proteomes" id="UP000007148"/>
    </source>
</evidence>
<dbReference type="GO" id="GO:0043138">
    <property type="term" value="F:3'-5' DNA helicase activity"/>
    <property type="evidence" value="ECO:0007669"/>
    <property type="project" value="UniProtKB-EC"/>
</dbReference>
<feature type="domain" description="Helicase ATP-binding" evidence="8">
    <location>
        <begin position="1"/>
        <end position="154"/>
    </location>
</feature>
<accession>G4TEU8</accession>
<dbReference type="PANTHER" id="PTHR13710">
    <property type="entry name" value="DNA HELICASE RECQ FAMILY MEMBER"/>
    <property type="match status" value="1"/>
</dbReference>
<evidence type="ECO:0000259" key="8">
    <source>
        <dbReference type="PROSITE" id="PS51192"/>
    </source>
</evidence>
<name>G4TEU8_SERID</name>
<keyword evidence="2 7" id="KW-0547">Nucleotide-binding</keyword>
<dbReference type="SUPFAM" id="SSF52540">
    <property type="entry name" value="P-loop containing nucleoside triphosphate hydrolases"/>
    <property type="match status" value="1"/>
</dbReference>
<dbReference type="Pfam" id="PF00271">
    <property type="entry name" value="Helicase_C"/>
    <property type="match status" value="1"/>
</dbReference>
<dbReference type="GO" id="GO:0009378">
    <property type="term" value="F:four-way junction helicase activity"/>
    <property type="evidence" value="ECO:0007669"/>
    <property type="project" value="TreeGrafter"/>
</dbReference>
<evidence type="ECO:0000256" key="3">
    <source>
        <dbReference type="ARBA" id="ARBA00022801"/>
    </source>
</evidence>
<keyword evidence="3 7" id="KW-0378">Hydrolase</keyword>
<dbReference type="GO" id="GO:0016887">
    <property type="term" value="F:ATP hydrolysis activity"/>
    <property type="evidence" value="ECO:0007669"/>
    <property type="project" value="RHEA"/>
</dbReference>
<keyword evidence="5 7" id="KW-0067">ATP-binding</keyword>
<dbReference type="PROSITE" id="PS51194">
    <property type="entry name" value="HELICASE_CTER"/>
    <property type="match status" value="1"/>
</dbReference>
<dbReference type="InterPro" id="IPR001650">
    <property type="entry name" value="Helicase_C-like"/>
</dbReference>
<dbReference type="InterPro" id="IPR014001">
    <property type="entry name" value="Helicase_ATP-bd"/>
</dbReference>
<evidence type="ECO:0000256" key="2">
    <source>
        <dbReference type="ARBA" id="ARBA00022741"/>
    </source>
</evidence>
<dbReference type="InParanoid" id="G4TEU8"/>
<comment type="similarity">
    <text evidence="1 7">Belongs to the helicase family. RecQ subfamily.</text>
</comment>
<evidence type="ECO:0000256" key="1">
    <source>
        <dbReference type="ARBA" id="ARBA00005446"/>
    </source>
</evidence>
<dbReference type="GO" id="GO:0000724">
    <property type="term" value="P:double-strand break repair via homologous recombination"/>
    <property type="evidence" value="ECO:0007669"/>
    <property type="project" value="TreeGrafter"/>
</dbReference>
<dbReference type="PANTHER" id="PTHR13710:SF149">
    <property type="entry name" value="ATP-DEPENDENT DNA HELICASE TLH2"/>
    <property type="match status" value="1"/>
</dbReference>
<dbReference type="GO" id="GO:0005524">
    <property type="term" value="F:ATP binding"/>
    <property type="evidence" value="ECO:0007669"/>
    <property type="project" value="UniProtKB-KW"/>
</dbReference>
<organism evidence="10 11">
    <name type="scientific">Serendipita indica (strain DSM 11827)</name>
    <name type="common">Root endophyte fungus</name>
    <name type="synonym">Piriformospora indica</name>
    <dbReference type="NCBI Taxonomy" id="1109443"/>
    <lineage>
        <taxon>Eukaryota</taxon>
        <taxon>Fungi</taxon>
        <taxon>Dikarya</taxon>
        <taxon>Basidiomycota</taxon>
        <taxon>Agaricomycotina</taxon>
        <taxon>Agaricomycetes</taxon>
        <taxon>Sebacinales</taxon>
        <taxon>Serendipitaceae</taxon>
        <taxon>Serendipita</taxon>
    </lineage>
</organism>
<dbReference type="GO" id="GO:0005737">
    <property type="term" value="C:cytoplasm"/>
    <property type="evidence" value="ECO:0007669"/>
    <property type="project" value="TreeGrafter"/>
</dbReference>
<dbReference type="GO" id="GO:0003676">
    <property type="term" value="F:nucleic acid binding"/>
    <property type="evidence" value="ECO:0007669"/>
    <property type="project" value="InterPro"/>
</dbReference>
<dbReference type="AlphaFoldDB" id="G4TEU8"/>
<comment type="subcellular location">
    <subcellularLocation>
        <location evidence="7">Nucleus</location>
    </subcellularLocation>
</comment>
<dbReference type="SMART" id="SM00490">
    <property type="entry name" value="HELICc"/>
    <property type="match status" value="1"/>
</dbReference>